<proteinExistence type="predicted"/>
<gene>
    <name evidence="3" type="ORF">ACFS29_17455</name>
</gene>
<evidence type="ECO:0000313" key="4">
    <source>
        <dbReference type="Proteomes" id="UP001597548"/>
    </source>
</evidence>
<feature type="transmembrane region" description="Helical" evidence="2">
    <location>
        <begin position="7"/>
        <end position="29"/>
    </location>
</feature>
<comment type="caution">
    <text evidence="3">The sequence shown here is derived from an EMBL/GenBank/DDBJ whole genome shotgun (WGS) entry which is preliminary data.</text>
</comment>
<evidence type="ECO:0000313" key="3">
    <source>
        <dbReference type="EMBL" id="MFD2917445.1"/>
    </source>
</evidence>
<keyword evidence="2" id="KW-1133">Transmembrane helix</keyword>
<dbReference type="SUPFAM" id="SSF52266">
    <property type="entry name" value="SGNH hydrolase"/>
    <property type="match status" value="1"/>
</dbReference>
<evidence type="ECO:0008006" key="5">
    <source>
        <dbReference type="Google" id="ProtNLM"/>
    </source>
</evidence>
<dbReference type="Proteomes" id="UP001597548">
    <property type="component" value="Unassembled WGS sequence"/>
</dbReference>
<keyword evidence="1" id="KW-0175">Coiled coil</keyword>
<organism evidence="3 4">
    <name type="scientific">Psychroserpens luteus</name>
    <dbReference type="NCBI Taxonomy" id="1434066"/>
    <lineage>
        <taxon>Bacteria</taxon>
        <taxon>Pseudomonadati</taxon>
        <taxon>Bacteroidota</taxon>
        <taxon>Flavobacteriia</taxon>
        <taxon>Flavobacteriales</taxon>
        <taxon>Flavobacteriaceae</taxon>
        <taxon>Psychroserpens</taxon>
    </lineage>
</organism>
<dbReference type="RefSeq" id="WP_194508872.1">
    <property type="nucleotide sequence ID" value="NZ_JADILU010000006.1"/>
</dbReference>
<accession>A0ABW5ZWN3</accession>
<keyword evidence="2" id="KW-0812">Transmembrane</keyword>
<dbReference type="EMBL" id="JBHUOS010000014">
    <property type="protein sequence ID" value="MFD2917445.1"/>
    <property type="molecule type" value="Genomic_DNA"/>
</dbReference>
<keyword evidence="2" id="KW-0472">Membrane</keyword>
<evidence type="ECO:0000256" key="1">
    <source>
        <dbReference type="SAM" id="Coils"/>
    </source>
</evidence>
<evidence type="ECO:0000256" key="2">
    <source>
        <dbReference type="SAM" id="Phobius"/>
    </source>
</evidence>
<feature type="coiled-coil region" evidence="1">
    <location>
        <begin position="202"/>
        <end position="229"/>
    </location>
</feature>
<reference evidence="4" key="1">
    <citation type="journal article" date="2019" name="Int. J. Syst. Evol. Microbiol.">
        <title>The Global Catalogue of Microorganisms (GCM) 10K type strain sequencing project: providing services to taxonomists for standard genome sequencing and annotation.</title>
        <authorList>
            <consortium name="The Broad Institute Genomics Platform"/>
            <consortium name="The Broad Institute Genome Sequencing Center for Infectious Disease"/>
            <person name="Wu L."/>
            <person name="Ma J."/>
        </authorList>
    </citation>
    <scope>NUCLEOTIDE SEQUENCE [LARGE SCALE GENOMIC DNA]</scope>
    <source>
        <strain evidence="4">KCTC 32514</strain>
    </source>
</reference>
<name>A0ABW5ZWN3_9FLAO</name>
<sequence>MKKLLKSIVLFIPLSILVYIILICFWGTLLPEFMSPNIGFLKGSYGHTYSRLKEVKDFKKVDVLFLGSSHTYRGFDTRLLKSEGLSSFNLGTSSQTPIQTNVLLKRYLEKLNPKVVIYEVYPKSFEIDGVESGLDIIANDKSDFANVEMALKLKNIKIMNSSVYYYFNEFNTPKFSEKETIGSDTYISGGFVEHTPANFRIIDHNSERIEINKKQLKQFEENIKMLYDKKIKVYLVQAPVTSKYYKAITNNKEIDSIFSRYEDYFNFNNLITLSDSLHFIDKDHLNQKGVLEFNSELLKRISLKKLEKL</sequence>
<keyword evidence="4" id="KW-1185">Reference proteome</keyword>
<protein>
    <recommendedName>
        <fullName evidence="5">SGNH/GDSL hydrolase family protein</fullName>
    </recommendedName>
</protein>